<keyword evidence="10" id="KW-1185">Reference proteome</keyword>
<dbReference type="PROSITE" id="PS00036">
    <property type="entry name" value="BZIP_BASIC"/>
    <property type="match status" value="1"/>
</dbReference>
<feature type="region of interest" description="Disordered" evidence="7">
    <location>
        <begin position="260"/>
        <end position="341"/>
    </location>
</feature>
<dbReference type="PROSITE" id="PS50217">
    <property type="entry name" value="BZIP"/>
    <property type="match status" value="1"/>
</dbReference>
<evidence type="ECO:0000256" key="3">
    <source>
        <dbReference type="ARBA" id="ARBA00023125"/>
    </source>
</evidence>
<comment type="subcellular location">
    <subcellularLocation>
        <location evidence="1">Membrane</location>
        <topology evidence="1">Single-pass membrane protein</topology>
    </subcellularLocation>
</comment>
<dbReference type="SUPFAM" id="SSF57959">
    <property type="entry name" value="Leucine zipper domain"/>
    <property type="match status" value="1"/>
</dbReference>
<dbReference type="Gene3D" id="1.20.5.170">
    <property type="match status" value="1"/>
</dbReference>
<dbReference type="Pfam" id="PF00170">
    <property type="entry name" value="bZIP_1"/>
    <property type="match status" value="1"/>
</dbReference>
<dbReference type="CDD" id="cd14810">
    <property type="entry name" value="bZIP_u1"/>
    <property type="match status" value="1"/>
</dbReference>
<keyword evidence="3" id="KW-0238">DNA-binding</keyword>
<evidence type="ECO:0000313" key="9">
    <source>
        <dbReference type="EMBL" id="KAG2216249.1"/>
    </source>
</evidence>
<proteinExistence type="predicted"/>
<feature type="compositionally biased region" description="Low complexity" evidence="7">
    <location>
        <begin position="134"/>
        <end position="150"/>
    </location>
</feature>
<dbReference type="AlphaFoldDB" id="A0A8H7VIY0"/>
<reference evidence="9 10" key="1">
    <citation type="submission" date="2020-12" db="EMBL/GenBank/DDBJ databases">
        <title>Metabolic potential, ecology and presence of endohyphal bacteria is reflected in genomic diversity of Mucoromycotina.</title>
        <authorList>
            <person name="Muszewska A."/>
            <person name="Okrasinska A."/>
            <person name="Steczkiewicz K."/>
            <person name="Drgas O."/>
            <person name="Orlowska M."/>
            <person name="Perlinska-Lenart U."/>
            <person name="Aleksandrzak-Piekarczyk T."/>
            <person name="Szatraj K."/>
            <person name="Zielenkiewicz U."/>
            <person name="Pilsyk S."/>
            <person name="Malc E."/>
            <person name="Mieczkowski P."/>
            <person name="Kruszewska J.S."/>
            <person name="Biernat P."/>
            <person name="Pawlowska J."/>
        </authorList>
    </citation>
    <scope>NUCLEOTIDE SEQUENCE [LARGE SCALE GENOMIC DNA]</scope>
    <source>
        <strain evidence="9 10">CBS 142.35</strain>
    </source>
</reference>
<evidence type="ECO:0000256" key="6">
    <source>
        <dbReference type="SAM" id="Coils"/>
    </source>
</evidence>
<keyword evidence="5" id="KW-0539">Nucleus</keyword>
<keyword evidence="4" id="KW-0804">Transcription</keyword>
<feature type="compositionally biased region" description="Polar residues" evidence="7">
    <location>
        <begin position="103"/>
        <end position="119"/>
    </location>
</feature>
<evidence type="ECO:0000256" key="1">
    <source>
        <dbReference type="ARBA" id="ARBA00004167"/>
    </source>
</evidence>
<dbReference type="GO" id="GO:0000981">
    <property type="term" value="F:DNA-binding transcription factor activity, RNA polymerase II-specific"/>
    <property type="evidence" value="ECO:0007669"/>
    <property type="project" value="TreeGrafter"/>
</dbReference>
<dbReference type="GO" id="GO:0016020">
    <property type="term" value="C:membrane"/>
    <property type="evidence" value="ECO:0007669"/>
    <property type="project" value="UniProtKB-SubCell"/>
</dbReference>
<dbReference type="GO" id="GO:0005634">
    <property type="term" value="C:nucleus"/>
    <property type="evidence" value="ECO:0007669"/>
    <property type="project" value="TreeGrafter"/>
</dbReference>
<sequence length="613" mass="69457">MSNNNNNENNAFINWILTQDPSSVGFSQQQQQFPQPQQQQTCSTMPPTSNCQIPLANPELLPYILNGSTPSANATTTTTNTPNAVNYPLLPSTVPMEAPAPTETISSSSDNSTAPNPHSSPVEDFKTETAITFGNNSGCNNNSNNNNSNNQKDLSYLGNGGDMKHHQHRSDDDDDYLSESQLKMMTSKERRQLRNKISARKFRNRRKEYISMLEAEVQKQKAENNQLRLEVTFIRTTADKLQKENDQLRLDLALCRKGIKSNSSANNNEDSVDNGQNNKNTNNTTTTIMPAAHTVPSSNRSSSLSPPSLNNSSFNDSSNGSTSDCSSSTSSNNNPSPPELIDQWDLVFNDNQLINYPLQPQQQLQVQQQQQQQQFSSTASLPSQQQQQQQYQHQYYPYHNTYLAHAAIPDWDLHEILKKEKDESITSNDLFRKYPLLAPALMSIVLGHTMSMTTEDLVSNTKLLPPPSDPLFMPPKDELTRFLPNELFFGPKIRSNNSSYNNMSKKLGILTGEDFRSIWEAQQKHYGSMDYSLDDWNPDEEDETDDKKEIVYVRIGNGDNGLPKYCPLNWIQRQFCKFVYDYVIAKYPHLETPAQQYLPLCDKFRRQQMITMA</sequence>
<evidence type="ECO:0000256" key="4">
    <source>
        <dbReference type="ARBA" id="ARBA00023163"/>
    </source>
</evidence>
<gene>
    <name evidence="9" type="ORF">INT45_010115</name>
</gene>
<evidence type="ECO:0000256" key="2">
    <source>
        <dbReference type="ARBA" id="ARBA00023015"/>
    </source>
</evidence>
<dbReference type="InterPro" id="IPR051882">
    <property type="entry name" value="ATF_bZIP_TF"/>
</dbReference>
<protein>
    <recommendedName>
        <fullName evidence="8">BZIP domain-containing protein</fullName>
    </recommendedName>
</protein>
<evidence type="ECO:0000313" key="10">
    <source>
        <dbReference type="Proteomes" id="UP000646827"/>
    </source>
</evidence>
<feature type="compositionally biased region" description="Low complexity" evidence="7">
    <location>
        <begin position="296"/>
        <end position="334"/>
    </location>
</feature>
<accession>A0A8H7VIY0</accession>
<feature type="region of interest" description="Disordered" evidence="7">
    <location>
        <begin position="92"/>
        <end position="175"/>
    </location>
</feature>
<dbReference type="GO" id="GO:0000978">
    <property type="term" value="F:RNA polymerase II cis-regulatory region sequence-specific DNA binding"/>
    <property type="evidence" value="ECO:0007669"/>
    <property type="project" value="TreeGrafter"/>
</dbReference>
<feature type="domain" description="BZIP" evidence="8">
    <location>
        <begin position="185"/>
        <end position="248"/>
    </location>
</feature>
<dbReference type="InterPro" id="IPR046347">
    <property type="entry name" value="bZIP_sf"/>
</dbReference>
<dbReference type="EMBL" id="JAEPRB010000433">
    <property type="protein sequence ID" value="KAG2216249.1"/>
    <property type="molecule type" value="Genomic_DNA"/>
</dbReference>
<feature type="coiled-coil region" evidence="6">
    <location>
        <begin position="210"/>
        <end position="244"/>
    </location>
</feature>
<name>A0A8H7VIY0_9FUNG</name>
<dbReference type="Proteomes" id="UP000646827">
    <property type="component" value="Unassembled WGS sequence"/>
</dbReference>
<feature type="compositionally biased region" description="Polar residues" evidence="7">
    <location>
        <begin position="260"/>
        <end position="276"/>
    </location>
</feature>
<keyword evidence="2" id="KW-0805">Transcription regulation</keyword>
<keyword evidence="6" id="KW-0175">Coiled coil</keyword>
<dbReference type="InterPro" id="IPR004827">
    <property type="entry name" value="bZIP"/>
</dbReference>
<evidence type="ECO:0000256" key="7">
    <source>
        <dbReference type="SAM" id="MobiDB-lite"/>
    </source>
</evidence>
<dbReference type="SMART" id="SM00338">
    <property type="entry name" value="BRLZ"/>
    <property type="match status" value="1"/>
</dbReference>
<feature type="compositionally biased region" description="Low complexity" evidence="7">
    <location>
        <begin position="277"/>
        <end position="287"/>
    </location>
</feature>
<comment type="caution">
    <text evidence="9">The sequence shown here is derived from an EMBL/GenBank/DDBJ whole genome shotgun (WGS) entry which is preliminary data.</text>
</comment>
<organism evidence="9 10">
    <name type="scientific">Circinella minor</name>
    <dbReference type="NCBI Taxonomy" id="1195481"/>
    <lineage>
        <taxon>Eukaryota</taxon>
        <taxon>Fungi</taxon>
        <taxon>Fungi incertae sedis</taxon>
        <taxon>Mucoromycota</taxon>
        <taxon>Mucoromycotina</taxon>
        <taxon>Mucoromycetes</taxon>
        <taxon>Mucorales</taxon>
        <taxon>Lichtheimiaceae</taxon>
        <taxon>Circinella</taxon>
    </lineage>
</organism>
<evidence type="ECO:0000256" key="5">
    <source>
        <dbReference type="ARBA" id="ARBA00023242"/>
    </source>
</evidence>
<dbReference type="GO" id="GO:0030968">
    <property type="term" value="P:endoplasmic reticulum unfolded protein response"/>
    <property type="evidence" value="ECO:0007669"/>
    <property type="project" value="TreeGrafter"/>
</dbReference>
<dbReference type="PANTHER" id="PTHR46164:SF3">
    <property type="entry name" value="ATF6, ISOFORM C"/>
    <property type="match status" value="1"/>
</dbReference>
<dbReference type="PANTHER" id="PTHR46164">
    <property type="entry name" value="ATF6, ISOFORM C"/>
    <property type="match status" value="1"/>
</dbReference>
<evidence type="ECO:0000259" key="8">
    <source>
        <dbReference type="PROSITE" id="PS50217"/>
    </source>
</evidence>
<dbReference type="OrthoDB" id="5571888at2759"/>